<dbReference type="InterPro" id="IPR006315">
    <property type="entry name" value="OM_autotransptr_brl_dom"/>
</dbReference>
<dbReference type="Pfam" id="PF03797">
    <property type="entry name" value="Autotransporter"/>
    <property type="match status" value="1"/>
</dbReference>
<feature type="chain" id="PRO_5045789105" description="Autotransporter domain-containing protein" evidence="1">
    <location>
        <begin position="29"/>
        <end position="702"/>
    </location>
</feature>
<reference evidence="3 4" key="1">
    <citation type="journal article" date="2019" name="Int. J. Syst. Evol. Microbiol.">
        <title>The Global Catalogue of Microorganisms (GCM) 10K type strain sequencing project: providing services to taxonomists for standard genome sequencing and annotation.</title>
        <authorList>
            <consortium name="The Broad Institute Genomics Platform"/>
            <consortium name="The Broad Institute Genome Sequencing Center for Infectious Disease"/>
            <person name="Wu L."/>
            <person name="Ma J."/>
        </authorList>
    </citation>
    <scope>NUCLEOTIDE SEQUENCE [LARGE SCALE GENOMIC DNA]</scope>
    <source>
        <strain evidence="3 4">JCM 16240</strain>
    </source>
</reference>
<accession>A0ABN0U2F1</accession>
<evidence type="ECO:0000256" key="1">
    <source>
        <dbReference type="SAM" id="SignalP"/>
    </source>
</evidence>
<dbReference type="InterPro" id="IPR005546">
    <property type="entry name" value="Autotransporte_beta"/>
</dbReference>
<dbReference type="EMBL" id="BAAAFN010000017">
    <property type="protein sequence ID" value="GAA0236441.1"/>
    <property type="molecule type" value="Genomic_DNA"/>
</dbReference>
<dbReference type="SMART" id="SM00869">
    <property type="entry name" value="Autotransporter"/>
    <property type="match status" value="1"/>
</dbReference>
<dbReference type="InterPro" id="IPR036709">
    <property type="entry name" value="Autotransporte_beta_dom_sf"/>
</dbReference>
<name>A0ABN0U2F1_9BURK</name>
<dbReference type="NCBIfam" id="TIGR01414">
    <property type="entry name" value="autotrans_barl"/>
    <property type="match status" value="1"/>
</dbReference>
<keyword evidence="4" id="KW-1185">Reference proteome</keyword>
<organism evidence="3 4">
    <name type="scientific">Castellaniella daejeonensis</name>
    <dbReference type="NCBI Taxonomy" id="659013"/>
    <lineage>
        <taxon>Bacteria</taxon>
        <taxon>Pseudomonadati</taxon>
        <taxon>Pseudomonadota</taxon>
        <taxon>Betaproteobacteria</taxon>
        <taxon>Burkholderiales</taxon>
        <taxon>Alcaligenaceae</taxon>
        <taxon>Castellaniella</taxon>
    </lineage>
</organism>
<gene>
    <name evidence="3" type="ORF">GCM10009125_26680</name>
</gene>
<dbReference type="RefSeq" id="WP_343821863.1">
    <property type="nucleotide sequence ID" value="NZ_BAAAFN010000017.1"/>
</dbReference>
<keyword evidence="1" id="KW-0732">Signal</keyword>
<dbReference type="Gene3D" id="2.40.128.130">
    <property type="entry name" value="Autotransporter beta-domain"/>
    <property type="match status" value="1"/>
</dbReference>
<feature type="domain" description="Autotransporter" evidence="2">
    <location>
        <begin position="414"/>
        <end position="701"/>
    </location>
</feature>
<proteinExistence type="predicted"/>
<comment type="caution">
    <text evidence="3">The sequence shown here is derived from an EMBL/GenBank/DDBJ whole genome shotgun (WGS) entry which is preliminary data.</text>
</comment>
<evidence type="ECO:0000313" key="3">
    <source>
        <dbReference type="EMBL" id="GAA0236441.1"/>
    </source>
</evidence>
<evidence type="ECO:0000259" key="2">
    <source>
        <dbReference type="PROSITE" id="PS51208"/>
    </source>
</evidence>
<protein>
    <recommendedName>
        <fullName evidence="2">Autotransporter domain-containing protein</fullName>
    </recommendedName>
</protein>
<dbReference type="Proteomes" id="UP001501176">
    <property type="component" value="Unassembled WGS sequence"/>
</dbReference>
<dbReference type="SUPFAM" id="SSF103515">
    <property type="entry name" value="Autotransporter"/>
    <property type="match status" value="1"/>
</dbReference>
<evidence type="ECO:0000313" key="4">
    <source>
        <dbReference type="Proteomes" id="UP001501176"/>
    </source>
</evidence>
<sequence length="702" mass="74543">MSIFKTIRVRFIQVLCCLSLPPPGLVLALPEAPWDDSPAPFVMHGESIAVAEDQRIERGLLLESASGFQVAEGHTLRLSGPILGHPVDSWLPIPFWKLGRGHLDLAGASSTIGQIVLAEGSLGLAHDQALGSPVNSLEMTAGTRLELHPGIRIEQILQVRSAAGAQTLPVHWGLPPIAGLGTDAVWRVASGEATLAGNIQAEAPIVKDGAGTLRLAGVGFSPGRDLLTVAQGGLRVDQLWWGPVLTHPGTVLSGAGLVDDARVAGLLHPGAPGSTGTLLIGQRLALLPGAQTRIRIDAGGQADRIWSFGTVRLGGGLLIEPSPGVWTPDRRWVIVQADGGLEYGPDGGMDPVPGDGRHTHVASTLRYLDPVLSYGPTTVTLGLQYNARGLNTADASWRGAVLDDSRFLRESALAYTASGRAWAQGWAANTERQGAHGLPADDRDARGLQIGVSRPAGSDGFLAAFVGTQDTRLASLGSARPSAAAGGTYHLRDRAMHLGLGASLARPGWRLALGAAHSWHRAKLSRQADPSEAALHSRPAARLAQAWAHMEPKEPFALSSWQWMPYAQAAWLRLHRPAVQESDGLAAVTLDAETDRRWLGKLGIRVERLWPTPHGEARMTLDLGVRRLWGGSDLSSSQSYRADPGQHFKAKGLPLPRYALSLDLGVQAPVAWRTHAVLAYTGQHGGGQRQHGIWLGVSGSFR</sequence>
<dbReference type="PROSITE" id="PS51208">
    <property type="entry name" value="AUTOTRANSPORTER"/>
    <property type="match status" value="1"/>
</dbReference>
<feature type="signal peptide" evidence="1">
    <location>
        <begin position="1"/>
        <end position="28"/>
    </location>
</feature>